<dbReference type="SMART" id="SM00267">
    <property type="entry name" value="GGDEF"/>
    <property type="match status" value="1"/>
</dbReference>
<dbReference type="InterPro" id="IPR011006">
    <property type="entry name" value="CheY-like_superfamily"/>
</dbReference>
<dbReference type="PANTHER" id="PTHR45138:SF9">
    <property type="entry name" value="DIGUANYLATE CYCLASE DGCM-RELATED"/>
    <property type="match status" value="1"/>
</dbReference>
<dbReference type="CDD" id="cd17574">
    <property type="entry name" value="REC_OmpR"/>
    <property type="match status" value="1"/>
</dbReference>
<name>A0AAX3EFH4_PAEUR</name>
<organism evidence="4 5">
    <name type="scientific">Paenarthrobacter ureafaciens</name>
    <dbReference type="NCBI Taxonomy" id="37931"/>
    <lineage>
        <taxon>Bacteria</taxon>
        <taxon>Bacillati</taxon>
        <taxon>Actinomycetota</taxon>
        <taxon>Actinomycetes</taxon>
        <taxon>Micrococcales</taxon>
        <taxon>Micrococcaceae</taxon>
        <taxon>Paenarthrobacter</taxon>
    </lineage>
</organism>
<reference evidence="4" key="1">
    <citation type="submission" date="2022-07" db="EMBL/GenBank/DDBJ databases">
        <authorList>
            <person name="Wu T."/>
        </authorList>
    </citation>
    <scope>NUCLEOTIDE SEQUENCE</scope>
    <source>
        <strain evidence="4">SD-1</strain>
    </source>
</reference>
<feature type="domain" description="Response regulatory" evidence="2">
    <location>
        <begin position="2"/>
        <end position="118"/>
    </location>
</feature>
<keyword evidence="4" id="KW-0548">Nucleotidyltransferase</keyword>
<dbReference type="GO" id="GO:0000160">
    <property type="term" value="P:phosphorelay signal transduction system"/>
    <property type="evidence" value="ECO:0007669"/>
    <property type="project" value="InterPro"/>
</dbReference>
<dbReference type="GO" id="GO:0043709">
    <property type="term" value="P:cell adhesion involved in single-species biofilm formation"/>
    <property type="evidence" value="ECO:0007669"/>
    <property type="project" value="TreeGrafter"/>
</dbReference>
<sequence>MKVLIADDDLISRMITKAAVEQAGHDCVVAVDGDEAWELYQVHQPGAVVTDLMMPGLNGLDLCRAIRESEDDSYTYLILVTSHGSRDDVLAGMEAGADDYVTKPLDPFNLRIRLLAAQRITSLHADLARYRSALTEQARTDPLTKLHNRLKLTEDLAELQDRTEPHDFCLAMVDVDNFKSYNDLYGHPAGDAALVAIASTLAGAVRETDGVYRFGGEEFLLLLHGQDADGAEGVMERIRSAVHALQIEHTGDPDGVLTISAGVASYAEGHRSGTEQLLKDADLALYAAKASGRNRVTVASRSSFPN</sequence>
<dbReference type="Gene3D" id="3.40.50.2300">
    <property type="match status" value="1"/>
</dbReference>
<dbReference type="InterPro" id="IPR029787">
    <property type="entry name" value="Nucleotide_cyclase"/>
</dbReference>
<dbReference type="Gene3D" id="3.30.70.270">
    <property type="match status" value="1"/>
</dbReference>
<dbReference type="PROSITE" id="PS50887">
    <property type="entry name" value="GGDEF"/>
    <property type="match status" value="1"/>
</dbReference>
<keyword evidence="1" id="KW-0597">Phosphoprotein</keyword>
<gene>
    <name evidence="4" type="ORF">NL394_16950</name>
</gene>
<dbReference type="InterPro" id="IPR043128">
    <property type="entry name" value="Rev_trsase/Diguanyl_cyclase"/>
</dbReference>
<dbReference type="RefSeq" id="WP_069695871.1">
    <property type="nucleotide sequence ID" value="NZ_CP043010.1"/>
</dbReference>
<dbReference type="GO" id="GO:0052621">
    <property type="term" value="F:diguanylate cyclase activity"/>
    <property type="evidence" value="ECO:0007669"/>
    <property type="project" value="UniProtKB-EC"/>
</dbReference>
<dbReference type="EMBL" id="CP101185">
    <property type="protein sequence ID" value="UYV96723.1"/>
    <property type="molecule type" value="Genomic_DNA"/>
</dbReference>
<dbReference type="FunFam" id="3.30.70.270:FF:000001">
    <property type="entry name" value="Diguanylate cyclase domain protein"/>
    <property type="match status" value="1"/>
</dbReference>
<evidence type="ECO:0000313" key="4">
    <source>
        <dbReference type="EMBL" id="UYV96723.1"/>
    </source>
</evidence>
<dbReference type="PROSITE" id="PS50110">
    <property type="entry name" value="RESPONSE_REGULATORY"/>
    <property type="match status" value="1"/>
</dbReference>
<feature type="modified residue" description="4-aspartylphosphate" evidence="1">
    <location>
        <position position="51"/>
    </location>
</feature>
<dbReference type="AlphaFoldDB" id="A0AAX3EFH4"/>
<dbReference type="GO" id="GO:1902201">
    <property type="term" value="P:negative regulation of bacterial-type flagellum-dependent cell motility"/>
    <property type="evidence" value="ECO:0007669"/>
    <property type="project" value="TreeGrafter"/>
</dbReference>
<dbReference type="SMART" id="SM00448">
    <property type="entry name" value="REC"/>
    <property type="match status" value="1"/>
</dbReference>
<dbReference type="InterPro" id="IPR000160">
    <property type="entry name" value="GGDEF_dom"/>
</dbReference>
<dbReference type="Proteomes" id="UP001163293">
    <property type="component" value="Chromosome"/>
</dbReference>
<keyword evidence="5" id="KW-1185">Reference proteome</keyword>
<accession>A0AAX3EFH4</accession>
<proteinExistence type="predicted"/>
<dbReference type="CDD" id="cd01949">
    <property type="entry name" value="GGDEF"/>
    <property type="match status" value="1"/>
</dbReference>
<dbReference type="NCBIfam" id="TIGR00254">
    <property type="entry name" value="GGDEF"/>
    <property type="match status" value="1"/>
</dbReference>
<dbReference type="InterPro" id="IPR001789">
    <property type="entry name" value="Sig_transdc_resp-reg_receiver"/>
</dbReference>
<dbReference type="PANTHER" id="PTHR45138">
    <property type="entry name" value="REGULATORY COMPONENTS OF SENSORY TRANSDUCTION SYSTEM"/>
    <property type="match status" value="1"/>
</dbReference>
<dbReference type="SUPFAM" id="SSF52172">
    <property type="entry name" value="CheY-like"/>
    <property type="match status" value="1"/>
</dbReference>
<dbReference type="Pfam" id="PF00990">
    <property type="entry name" value="GGDEF"/>
    <property type="match status" value="1"/>
</dbReference>
<feature type="domain" description="GGDEF" evidence="3">
    <location>
        <begin position="166"/>
        <end position="301"/>
    </location>
</feature>
<dbReference type="InterPro" id="IPR050469">
    <property type="entry name" value="Diguanylate_Cyclase"/>
</dbReference>
<evidence type="ECO:0000259" key="3">
    <source>
        <dbReference type="PROSITE" id="PS50887"/>
    </source>
</evidence>
<evidence type="ECO:0000259" key="2">
    <source>
        <dbReference type="PROSITE" id="PS50110"/>
    </source>
</evidence>
<dbReference type="Pfam" id="PF00072">
    <property type="entry name" value="Response_reg"/>
    <property type="match status" value="1"/>
</dbReference>
<keyword evidence="4" id="KW-0808">Transferase</keyword>
<dbReference type="EC" id="2.7.7.65" evidence="4"/>
<evidence type="ECO:0000313" key="5">
    <source>
        <dbReference type="Proteomes" id="UP001163293"/>
    </source>
</evidence>
<protein>
    <submittedName>
        <fullName evidence="4">Diguanylate cyclase</fullName>
        <ecNumber evidence="4">2.7.7.65</ecNumber>
    </submittedName>
</protein>
<dbReference type="SUPFAM" id="SSF55073">
    <property type="entry name" value="Nucleotide cyclase"/>
    <property type="match status" value="1"/>
</dbReference>
<dbReference type="GO" id="GO:0005886">
    <property type="term" value="C:plasma membrane"/>
    <property type="evidence" value="ECO:0007669"/>
    <property type="project" value="TreeGrafter"/>
</dbReference>
<evidence type="ECO:0000256" key="1">
    <source>
        <dbReference type="PROSITE-ProRule" id="PRU00169"/>
    </source>
</evidence>